<keyword evidence="2" id="KW-0326">Glycosidase</keyword>
<feature type="domain" description="Inosine/uridine-preferring nucleoside hydrolase" evidence="3">
    <location>
        <begin position="5"/>
        <end position="67"/>
    </location>
</feature>
<evidence type="ECO:0000313" key="4">
    <source>
        <dbReference type="EMBL" id="RXZ39115.1"/>
    </source>
</evidence>
<dbReference type="Proteomes" id="UP000292881">
    <property type="component" value="Unassembled WGS sequence"/>
</dbReference>
<evidence type="ECO:0000256" key="1">
    <source>
        <dbReference type="ARBA" id="ARBA00022801"/>
    </source>
</evidence>
<gene>
    <name evidence="4" type="ORF">ESO86_18155</name>
</gene>
<reference evidence="4 5" key="1">
    <citation type="submission" date="2019-01" db="EMBL/GenBank/DDBJ databases">
        <authorList>
            <person name="Li J."/>
        </authorList>
    </citation>
    <scope>NUCLEOTIDE SEQUENCE [LARGE SCALE GENOMIC DNA]</scope>
    <source>
        <strain evidence="4 5">CGMCC 4.7180</strain>
    </source>
</reference>
<organism evidence="4 5">
    <name type="scientific">Agromyces binzhouensis</name>
    <dbReference type="NCBI Taxonomy" id="1817495"/>
    <lineage>
        <taxon>Bacteria</taxon>
        <taxon>Bacillati</taxon>
        <taxon>Actinomycetota</taxon>
        <taxon>Actinomycetes</taxon>
        <taxon>Micrococcales</taxon>
        <taxon>Microbacteriaceae</taxon>
        <taxon>Agromyces</taxon>
    </lineage>
</organism>
<dbReference type="SUPFAM" id="SSF53590">
    <property type="entry name" value="Nucleoside hydrolase"/>
    <property type="match status" value="1"/>
</dbReference>
<evidence type="ECO:0000259" key="3">
    <source>
        <dbReference type="Pfam" id="PF01156"/>
    </source>
</evidence>
<keyword evidence="5" id="KW-1185">Reference proteome</keyword>
<sequence>MTVPVIVDCDPGHDDVMALWLAAGHPALDLLAVTTVGGNVPLEHTSRNARIALSVAGVAGVPVAAGAPG</sequence>
<accession>A0A4V1QQP1</accession>
<evidence type="ECO:0000313" key="5">
    <source>
        <dbReference type="Proteomes" id="UP000292881"/>
    </source>
</evidence>
<dbReference type="Pfam" id="PF01156">
    <property type="entry name" value="IU_nuc_hydro"/>
    <property type="match status" value="1"/>
</dbReference>
<dbReference type="EMBL" id="SDPL01000765">
    <property type="protein sequence ID" value="RXZ39115.1"/>
    <property type="molecule type" value="Genomic_DNA"/>
</dbReference>
<proteinExistence type="predicted"/>
<dbReference type="PANTHER" id="PTHR12304">
    <property type="entry name" value="INOSINE-URIDINE PREFERRING NUCLEOSIDE HYDROLASE"/>
    <property type="match status" value="1"/>
</dbReference>
<dbReference type="InterPro" id="IPR023186">
    <property type="entry name" value="IUNH"/>
</dbReference>
<dbReference type="Gene3D" id="3.90.245.10">
    <property type="entry name" value="Ribonucleoside hydrolase-like"/>
    <property type="match status" value="1"/>
</dbReference>
<dbReference type="GO" id="GO:0005829">
    <property type="term" value="C:cytosol"/>
    <property type="evidence" value="ECO:0007669"/>
    <property type="project" value="TreeGrafter"/>
</dbReference>
<evidence type="ECO:0000256" key="2">
    <source>
        <dbReference type="ARBA" id="ARBA00023295"/>
    </source>
</evidence>
<dbReference type="PANTHER" id="PTHR12304:SF4">
    <property type="entry name" value="URIDINE NUCLEOSIDASE"/>
    <property type="match status" value="1"/>
</dbReference>
<feature type="non-terminal residue" evidence="4">
    <location>
        <position position="69"/>
    </location>
</feature>
<name>A0A4V1QQP1_9MICO</name>
<dbReference type="InterPro" id="IPR036452">
    <property type="entry name" value="Ribo_hydro-like"/>
</dbReference>
<dbReference type="GO" id="GO:0006152">
    <property type="term" value="P:purine nucleoside catabolic process"/>
    <property type="evidence" value="ECO:0007669"/>
    <property type="project" value="TreeGrafter"/>
</dbReference>
<dbReference type="GO" id="GO:0008477">
    <property type="term" value="F:purine nucleosidase activity"/>
    <property type="evidence" value="ECO:0007669"/>
    <property type="project" value="TreeGrafter"/>
</dbReference>
<comment type="caution">
    <text evidence="4">The sequence shown here is derived from an EMBL/GenBank/DDBJ whole genome shotgun (WGS) entry which is preliminary data.</text>
</comment>
<dbReference type="AlphaFoldDB" id="A0A4V1QQP1"/>
<protein>
    <submittedName>
        <fullName evidence="4">Pyrimidine-specific ribonucleoside hydrolase RihA</fullName>
    </submittedName>
</protein>
<keyword evidence="1 4" id="KW-0378">Hydrolase</keyword>
<dbReference type="InterPro" id="IPR001910">
    <property type="entry name" value="Inosine/uridine_hydrolase_dom"/>
</dbReference>
<dbReference type="RefSeq" id="WP_207207236.1">
    <property type="nucleotide sequence ID" value="NZ_SDPL01000765.1"/>
</dbReference>